<proteinExistence type="predicted"/>
<dbReference type="AlphaFoldDB" id="A0A6S6M6S8"/>
<dbReference type="RefSeq" id="WP_085814560.1">
    <property type="nucleotide sequence ID" value="NZ_AP023213.1"/>
</dbReference>
<evidence type="ECO:0000313" key="3">
    <source>
        <dbReference type="Proteomes" id="UP000515472"/>
    </source>
</evidence>
<name>A0A6S6M6S8_9BACT</name>
<organism evidence="2 3">
    <name type="scientific">Citrifermentans bremense</name>
    <dbReference type="NCBI Taxonomy" id="60035"/>
    <lineage>
        <taxon>Bacteria</taxon>
        <taxon>Pseudomonadati</taxon>
        <taxon>Thermodesulfobacteriota</taxon>
        <taxon>Desulfuromonadia</taxon>
        <taxon>Geobacterales</taxon>
        <taxon>Geobacteraceae</taxon>
        <taxon>Citrifermentans</taxon>
    </lineage>
</organism>
<dbReference type="EMBL" id="AP023213">
    <property type="protein sequence ID" value="BCG49109.1"/>
    <property type="molecule type" value="Genomic_DNA"/>
</dbReference>
<evidence type="ECO:0000313" key="2">
    <source>
        <dbReference type="EMBL" id="BCG49109.1"/>
    </source>
</evidence>
<protein>
    <recommendedName>
        <fullName evidence="4">NADH dehydrogenase subunit 6</fullName>
    </recommendedName>
</protein>
<sequence>MVMAYLALAAAGIALVCWGFPASHRLRAPFDILAALAVLAGVACFLLGTLLTVAPRFFQG</sequence>
<dbReference type="Proteomes" id="UP000515472">
    <property type="component" value="Chromosome"/>
</dbReference>
<evidence type="ECO:0008006" key="4">
    <source>
        <dbReference type="Google" id="ProtNLM"/>
    </source>
</evidence>
<keyword evidence="1" id="KW-0472">Membrane</keyword>
<feature type="transmembrane region" description="Helical" evidence="1">
    <location>
        <begin position="32"/>
        <end position="54"/>
    </location>
</feature>
<reference evidence="2 3" key="1">
    <citation type="submission" date="2020-06" db="EMBL/GenBank/DDBJ databases">
        <title>Interaction of electrochemicaly active bacteria, Geobacter bremensis R4 on different carbon anode.</title>
        <authorList>
            <person name="Meng L."/>
            <person name="Yoshida N."/>
        </authorList>
    </citation>
    <scope>NUCLEOTIDE SEQUENCE [LARGE SCALE GENOMIC DNA]</scope>
    <source>
        <strain evidence="2 3">R4</strain>
    </source>
</reference>
<keyword evidence="1" id="KW-1133">Transmembrane helix</keyword>
<accession>A0A6S6M6S8</accession>
<keyword evidence="3" id="KW-1185">Reference proteome</keyword>
<dbReference type="KEGG" id="gbn:GEOBRER4_38590"/>
<keyword evidence="1" id="KW-0812">Transmembrane</keyword>
<gene>
    <name evidence="2" type="ORF">GEOBRER4_n4012</name>
</gene>
<evidence type="ECO:0000256" key="1">
    <source>
        <dbReference type="SAM" id="Phobius"/>
    </source>
</evidence>